<dbReference type="NCBIfam" id="NF006878">
    <property type="entry name" value="PRK09375.1-2"/>
    <property type="match status" value="1"/>
</dbReference>
<dbReference type="HAMAP" id="MF_00568">
    <property type="entry name" value="NadA_type2"/>
    <property type="match status" value="1"/>
</dbReference>
<comment type="catalytic activity">
    <reaction evidence="12">
        <text>iminosuccinate + dihydroxyacetone phosphate = quinolinate + phosphate + 2 H2O + H(+)</text>
        <dbReference type="Rhea" id="RHEA:25888"/>
        <dbReference type="ChEBI" id="CHEBI:15377"/>
        <dbReference type="ChEBI" id="CHEBI:15378"/>
        <dbReference type="ChEBI" id="CHEBI:29959"/>
        <dbReference type="ChEBI" id="CHEBI:43474"/>
        <dbReference type="ChEBI" id="CHEBI:57642"/>
        <dbReference type="ChEBI" id="CHEBI:77875"/>
        <dbReference type="EC" id="2.5.1.72"/>
    </reaction>
    <physiologicalReaction direction="left-to-right" evidence="12">
        <dbReference type="Rhea" id="RHEA:25889"/>
    </physiologicalReaction>
</comment>
<comment type="cofactor">
    <cofactor evidence="14">
        <name>[4Fe-4S] cluster</name>
        <dbReference type="ChEBI" id="CHEBI:49883"/>
    </cofactor>
    <text evidence="14">Binds 1 [4Fe-4S] cluster per subunit.</text>
</comment>
<dbReference type="EMBL" id="QEWP01000006">
    <property type="protein sequence ID" value="PWD99740.1"/>
    <property type="molecule type" value="Genomic_DNA"/>
</dbReference>
<accession>A0A2U2B9J4</accession>
<dbReference type="GO" id="GO:0005829">
    <property type="term" value="C:cytosol"/>
    <property type="evidence" value="ECO:0007669"/>
    <property type="project" value="TreeGrafter"/>
</dbReference>
<dbReference type="UniPathway" id="UPA00253">
    <property type="reaction ID" value="UER00327"/>
</dbReference>
<dbReference type="AlphaFoldDB" id="A0A2U2B9J4"/>
<dbReference type="Gene3D" id="3.40.50.10800">
    <property type="entry name" value="NadA-like"/>
    <property type="match status" value="3"/>
</dbReference>
<evidence type="ECO:0000256" key="12">
    <source>
        <dbReference type="ARBA" id="ARBA00050125"/>
    </source>
</evidence>
<keyword evidence="8 14" id="KW-0808">Transferase</keyword>
<evidence type="ECO:0000256" key="8">
    <source>
        <dbReference type="ARBA" id="ARBA00022679"/>
    </source>
</evidence>
<comment type="pathway">
    <text evidence="3 14">Cofactor biosynthesis; NAD(+) biosynthesis; quinolinate from iminoaspartate: step 1/1.</text>
</comment>
<keyword evidence="9 14" id="KW-0479">Metal-binding</keyword>
<keyword evidence="16" id="KW-1185">Reference proteome</keyword>
<feature type="binding site" evidence="14">
    <location>
        <position position="232"/>
    </location>
    <ligand>
        <name>iminosuccinate</name>
        <dbReference type="ChEBI" id="CHEBI:77875"/>
    </ligand>
</feature>
<feature type="binding site" evidence="14">
    <location>
        <begin position="215"/>
        <end position="217"/>
    </location>
    <ligand>
        <name>iminosuccinate</name>
        <dbReference type="ChEBI" id="CHEBI:77875"/>
    </ligand>
</feature>
<name>A0A2U2B9J4_9BACT</name>
<comment type="function">
    <text evidence="1 14">Catalyzes the condensation of iminoaspartate with dihydroxyacetone phosphate to form quinolinate.</text>
</comment>
<keyword evidence="10 14" id="KW-0408">Iron</keyword>
<evidence type="ECO:0000313" key="16">
    <source>
        <dbReference type="Proteomes" id="UP000244956"/>
    </source>
</evidence>
<dbReference type="Proteomes" id="UP000244956">
    <property type="component" value="Unassembled WGS sequence"/>
</dbReference>
<dbReference type="GO" id="GO:0046872">
    <property type="term" value="F:metal ion binding"/>
    <property type="evidence" value="ECO:0007669"/>
    <property type="project" value="UniProtKB-KW"/>
</dbReference>
<evidence type="ECO:0000313" key="15">
    <source>
        <dbReference type="EMBL" id="PWD99740.1"/>
    </source>
</evidence>
<dbReference type="EC" id="2.5.1.72" evidence="4 14"/>
<evidence type="ECO:0000256" key="9">
    <source>
        <dbReference type="ARBA" id="ARBA00022723"/>
    </source>
</evidence>
<feature type="binding site" evidence="14">
    <location>
        <position position="41"/>
    </location>
    <ligand>
        <name>iminosuccinate</name>
        <dbReference type="ChEBI" id="CHEBI:77875"/>
    </ligand>
</feature>
<evidence type="ECO:0000256" key="14">
    <source>
        <dbReference type="HAMAP-Rule" id="MF_00568"/>
    </source>
</evidence>
<dbReference type="FunFam" id="3.40.50.10800:FF:000001">
    <property type="entry name" value="Quinolinate synthase A"/>
    <property type="match status" value="1"/>
</dbReference>
<organism evidence="15 16">
    <name type="scientific">Marinilabilia rubra</name>
    <dbReference type="NCBI Taxonomy" id="2162893"/>
    <lineage>
        <taxon>Bacteria</taxon>
        <taxon>Pseudomonadati</taxon>
        <taxon>Bacteroidota</taxon>
        <taxon>Bacteroidia</taxon>
        <taxon>Marinilabiliales</taxon>
        <taxon>Marinilabiliaceae</taxon>
        <taxon>Marinilabilia</taxon>
    </lineage>
</organism>
<dbReference type="FunFam" id="3.40.50.10800:FF:000003">
    <property type="entry name" value="Quinolinate synthase A"/>
    <property type="match status" value="1"/>
</dbReference>
<protein>
    <recommendedName>
        <fullName evidence="13 14">Quinolinate synthase</fullName>
        <ecNumber evidence="4 14">2.5.1.72</ecNumber>
    </recommendedName>
</protein>
<dbReference type="PANTHER" id="PTHR30573:SF0">
    <property type="entry name" value="QUINOLINATE SYNTHASE, CHLOROPLASTIC"/>
    <property type="match status" value="1"/>
</dbReference>
<proteinExistence type="inferred from homology"/>
<dbReference type="InterPro" id="IPR036094">
    <property type="entry name" value="NadA_sf"/>
</dbReference>
<feature type="binding site" evidence="14">
    <location>
        <position position="146"/>
    </location>
    <ligand>
        <name>iminosuccinate</name>
        <dbReference type="ChEBI" id="CHEBI:77875"/>
    </ligand>
</feature>
<comment type="similarity">
    <text evidence="14">Belongs to the quinolinate synthase family. Type 2 subfamily.</text>
</comment>
<dbReference type="OrthoDB" id="9801204at2"/>
<evidence type="ECO:0000256" key="2">
    <source>
        <dbReference type="ARBA" id="ARBA00004496"/>
    </source>
</evidence>
<feature type="binding site" evidence="14">
    <location>
        <position position="189"/>
    </location>
    <ligand>
        <name>[4Fe-4S] cluster</name>
        <dbReference type="ChEBI" id="CHEBI:49883"/>
    </ligand>
</feature>
<evidence type="ECO:0000256" key="4">
    <source>
        <dbReference type="ARBA" id="ARBA00012669"/>
    </source>
</evidence>
<feature type="binding site" evidence="14">
    <location>
        <begin position="129"/>
        <end position="131"/>
    </location>
    <ligand>
        <name>iminosuccinate</name>
        <dbReference type="ChEBI" id="CHEBI:77875"/>
    </ligand>
</feature>
<dbReference type="GO" id="GO:0051539">
    <property type="term" value="F:4 iron, 4 sulfur cluster binding"/>
    <property type="evidence" value="ECO:0007669"/>
    <property type="project" value="UniProtKB-KW"/>
</dbReference>
<dbReference type="RefSeq" id="WP_109264279.1">
    <property type="nucleotide sequence ID" value="NZ_QEWP01000006.1"/>
</dbReference>
<evidence type="ECO:0000256" key="7">
    <source>
        <dbReference type="ARBA" id="ARBA00022642"/>
    </source>
</evidence>
<dbReference type="PANTHER" id="PTHR30573">
    <property type="entry name" value="QUINOLINATE SYNTHETASE A"/>
    <property type="match status" value="1"/>
</dbReference>
<reference evidence="15 16" key="1">
    <citation type="submission" date="2018-05" db="EMBL/GenBank/DDBJ databases">
        <title>Marinilabilia rubrum sp. nov., isolated from saltern sediment.</title>
        <authorList>
            <person name="Zhang R."/>
        </authorList>
    </citation>
    <scope>NUCLEOTIDE SEQUENCE [LARGE SCALE GENOMIC DNA]</scope>
    <source>
        <strain evidence="15 16">WTE16</strain>
    </source>
</reference>
<evidence type="ECO:0000256" key="10">
    <source>
        <dbReference type="ARBA" id="ARBA00023004"/>
    </source>
</evidence>
<feature type="binding site" evidence="14">
    <location>
        <position position="283"/>
    </location>
    <ligand>
        <name>[4Fe-4S] cluster</name>
        <dbReference type="ChEBI" id="CHEBI:49883"/>
    </ligand>
</feature>
<keyword evidence="7 14" id="KW-0662">Pyridine nucleotide biosynthesis</keyword>
<feature type="binding site" evidence="14">
    <location>
        <position position="103"/>
    </location>
    <ligand>
        <name>[4Fe-4S] cluster</name>
        <dbReference type="ChEBI" id="CHEBI:49883"/>
    </ligand>
</feature>
<comment type="subcellular location">
    <subcellularLocation>
        <location evidence="2 14">Cytoplasm</location>
    </subcellularLocation>
</comment>
<keyword evidence="5 14" id="KW-0004">4Fe-4S</keyword>
<gene>
    <name evidence="14" type="primary">nadA</name>
    <name evidence="15" type="ORF">DDZ16_09865</name>
</gene>
<dbReference type="SUPFAM" id="SSF142754">
    <property type="entry name" value="NadA-like"/>
    <property type="match status" value="1"/>
</dbReference>
<dbReference type="Pfam" id="PF02445">
    <property type="entry name" value="NadA"/>
    <property type="match status" value="1"/>
</dbReference>
<sequence>MNISSEWKKKGFVDETIPVDVDLIEAINELKKEKNALLMAHYYQDNEIQDIADFVGDSLALAWEASKTDADIILLAGVLFMGETAKILSPQKKVLVPDFNAGCSLADSCPAEDFKAFIRRYPDHIVVTYVNTTADVKALSDIVVTSTNAVKIINSIPKDKKIIFGPDRNLGNYLQSISGREMVIWDGACHVHEKFSVEKIIDLKKDYPDAEIIAHPECKKPVLTIADFIGSTASLLKHTQTADADQFIVATESGVIHQMKKASPDKAFIPAPPSDSTCGCNDCEFMRLNTLRKIYLTLKYEYPEVQVAENIRKEAIKPIEKMFELSEGLLNR</sequence>
<evidence type="ECO:0000256" key="3">
    <source>
        <dbReference type="ARBA" id="ARBA00005065"/>
    </source>
</evidence>
<dbReference type="InterPro" id="IPR003473">
    <property type="entry name" value="NadA"/>
</dbReference>
<feature type="binding site" evidence="14">
    <location>
        <position position="58"/>
    </location>
    <ligand>
        <name>iminosuccinate</name>
        <dbReference type="ChEBI" id="CHEBI:77875"/>
    </ligand>
</feature>
<dbReference type="GO" id="GO:0034628">
    <property type="term" value="P:'de novo' NAD+ biosynthetic process from L-aspartate"/>
    <property type="evidence" value="ECO:0007669"/>
    <property type="project" value="TreeGrafter"/>
</dbReference>
<evidence type="ECO:0000256" key="11">
    <source>
        <dbReference type="ARBA" id="ARBA00023014"/>
    </source>
</evidence>
<evidence type="ECO:0000256" key="13">
    <source>
        <dbReference type="ARBA" id="ARBA00073059"/>
    </source>
</evidence>
<comment type="caution">
    <text evidence="15">The sequence shown here is derived from an EMBL/GenBank/DDBJ whole genome shotgun (WGS) entry which is preliminary data.</text>
</comment>
<evidence type="ECO:0000256" key="5">
    <source>
        <dbReference type="ARBA" id="ARBA00022485"/>
    </source>
</evidence>
<evidence type="ECO:0000256" key="1">
    <source>
        <dbReference type="ARBA" id="ARBA00003791"/>
    </source>
</evidence>
<evidence type="ECO:0000256" key="6">
    <source>
        <dbReference type="ARBA" id="ARBA00022490"/>
    </source>
</evidence>
<dbReference type="NCBIfam" id="TIGR00550">
    <property type="entry name" value="nadA"/>
    <property type="match status" value="1"/>
</dbReference>
<dbReference type="InterPro" id="IPR023066">
    <property type="entry name" value="Quinolinate_synth_type2"/>
</dbReference>
<keyword evidence="6 14" id="KW-0963">Cytoplasm</keyword>
<dbReference type="GO" id="GO:0008987">
    <property type="term" value="F:quinolinate synthetase A activity"/>
    <property type="evidence" value="ECO:0007669"/>
    <property type="project" value="UniProtKB-UniRule"/>
</dbReference>
<keyword evidence="11 14" id="KW-0411">Iron-sulfur</keyword>